<reference evidence="5" key="4">
    <citation type="journal article" date="2022" name="Microb. Genom.">
        <title>A global pangenome for the wheat fungal pathogen Pyrenophora tritici-repentis and prediction of effector protein structural homology.</title>
        <authorList>
            <person name="Moolhuijzen P.M."/>
            <person name="See P.T."/>
            <person name="Shi G."/>
            <person name="Powell H.R."/>
            <person name="Cockram J."/>
            <person name="Jorgensen L.N."/>
            <person name="Benslimane H."/>
            <person name="Strelkov S.E."/>
            <person name="Turner J."/>
            <person name="Liu Z."/>
            <person name="Moffat C.S."/>
        </authorList>
    </citation>
    <scope>NUCLEOTIDE SEQUENCE [LARGE SCALE GENOMIC DNA]</scope>
</reference>
<dbReference type="EMBL" id="NQIK02000002">
    <property type="protein sequence ID" value="KAF7574364.1"/>
    <property type="molecule type" value="Genomic_DNA"/>
</dbReference>
<dbReference type="EMBL" id="NRDI02000002">
    <property type="protein sequence ID" value="KAI1518453.1"/>
    <property type="molecule type" value="Genomic_DNA"/>
</dbReference>
<feature type="region of interest" description="Disordered" evidence="1">
    <location>
        <begin position="312"/>
        <end position="351"/>
    </location>
</feature>
<reference evidence="3" key="3">
    <citation type="journal article" date="2022" name="bioRxiv">
        <title>A global pangenome for the wheat fungal pathogen Pyrenophora tritici-repentis and prediction of effector protein structural homology.</title>
        <authorList>
            <person name="Moolhuijzen P."/>
            <person name="See P.T."/>
            <person name="Shi G."/>
            <person name="Powell H.R."/>
            <person name="Cockram J."/>
            <person name="Jorgensen L.N."/>
            <person name="Benslimane H."/>
            <person name="Strelkov S.E."/>
            <person name="Turner J."/>
            <person name="Liu Z."/>
            <person name="Moffat C.S."/>
        </authorList>
    </citation>
    <scope>NUCLEOTIDE SEQUENCE</scope>
    <source>
        <strain evidence="3">86-124</strain>
    </source>
</reference>
<dbReference type="AlphaFoldDB" id="A0A2W1G335"/>
<dbReference type="Proteomes" id="UP000245464">
    <property type="component" value="Chromosome 2"/>
</dbReference>
<evidence type="ECO:0000313" key="4">
    <source>
        <dbReference type="Proteomes" id="UP000245464"/>
    </source>
</evidence>
<name>A0A2W1G335_9PLEO</name>
<organism evidence="2 4">
    <name type="scientific">Pyrenophora tritici-repentis</name>
    <dbReference type="NCBI Taxonomy" id="45151"/>
    <lineage>
        <taxon>Eukaryota</taxon>
        <taxon>Fungi</taxon>
        <taxon>Dikarya</taxon>
        <taxon>Ascomycota</taxon>
        <taxon>Pezizomycotina</taxon>
        <taxon>Dothideomycetes</taxon>
        <taxon>Pleosporomycetidae</taxon>
        <taxon>Pleosporales</taxon>
        <taxon>Pleosporineae</taxon>
        <taxon>Pleosporaceae</taxon>
        <taxon>Pyrenophora</taxon>
    </lineage>
</organism>
<dbReference type="OrthoDB" id="4161595at2759"/>
<reference evidence="3" key="2">
    <citation type="submission" date="2021-05" db="EMBL/GenBank/DDBJ databases">
        <authorList>
            <person name="Moolhuijzen P.M."/>
            <person name="Moffat C.S."/>
        </authorList>
    </citation>
    <scope>NUCLEOTIDE SEQUENCE</scope>
    <source>
        <strain evidence="3">86-124</strain>
    </source>
</reference>
<evidence type="ECO:0000313" key="3">
    <source>
        <dbReference type="EMBL" id="KAI1518453.1"/>
    </source>
</evidence>
<feature type="compositionally biased region" description="Low complexity" evidence="1">
    <location>
        <begin position="70"/>
        <end position="82"/>
    </location>
</feature>
<comment type="caution">
    <text evidence="2">The sequence shown here is derived from an EMBL/GenBank/DDBJ whole genome shotgun (WGS) entry which is preliminary data.</text>
</comment>
<evidence type="ECO:0000256" key="1">
    <source>
        <dbReference type="SAM" id="MobiDB-lite"/>
    </source>
</evidence>
<evidence type="ECO:0000313" key="5">
    <source>
        <dbReference type="Proteomes" id="UP000249757"/>
    </source>
</evidence>
<feature type="region of interest" description="Disordered" evidence="1">
    <location>
        <begin position="70"/>
        <end position="105"/>
    </location>
</feature>
<proteinExistence type="predicted"/>
<evidence type="ECO:0000313" key="2">
    <source>
        <dbReference type="EMBL" id="KAF7574364.1"/>
    </source>
</evidence>
<feature type="compositionally biased region" description="Low complexity" evidence="1">
    <location>
        <begin position="321"/>
        <end position="341"/>
    </location>
</feature>
<accession>A0A2W1G335</accession>
<keyword evidence="5" id="KW-1185">Reference proteome</keyword>
<protein>
    <submittedName>
        <fullName evidence="2">Tymo-45kd-70kd multi-domain protein</fullName>
    </submittedName>
</protein>
<gene>
    <name evidence="3" type="ORF">Ptr86124_001581</name>
    <name evidence="2" type="ORF">PtrM4_059870</name>
</gene>
<dbReference type="Proteomes" id="UP000249757">
    <property type="component" value="Unassembled WGS sequence"/>
</dbReference>
<reference evidence="2 4" key="1">
    <citation type="journal article" date="2018" name="BMC Genomics">
        <title>Comparative genomics of the wheat fungal pathogen Pyrenophora tritici-repentis reveals chromosomal variations and genome plasticity.</title>
        <authorList>
            <person name="Moolhuijzen P."/>
            <person name="See P.T."/>
            <person name="Hane J.K."/>
            <person name="Shi G."/>
            <person name="Liu Z."/>
            <person name="Oliver R.P."/>
            <person name="Moffat C.S."/>
        </authorList>
    </citation>
    <scope>NUCLEOTIDE SEQUENCE [LARGE SCALE GENOMIC DNA]</scope>
    <source>
        <strain evidence="2">M4</strain>
    </source>
</reference>
<sequence length="351" mass="38916">MNSSASNSTQTLNLSMDTNLVSPITDKTETTQTDTIRSTMAVNNLLSPVDDTPEVTAAPVVVSPVVATRAVTPPSTPSTPSKPVKEEASSPLIGSPDTVMSEPNDVKEPVTVKELSEENDDELSAEDVPDHEREFICMNDEHTRCITGQYTKDLSRKVISDHFGRNKSCTRDITDWPLFCRKHYQRATYSKPKWQLRKVQLILRQFDVIEEQHPGTTYDVALKKSEESRLNQYCRQVNSGLNTADAEKNTAPGSGKHFEAPIDVLRELDQWLGRNKSYEDAKKIVDIILQMLEGEDCSQVPAIEFLPKVPGKAKTPIKARTSTASPKTPKTPKTPSHISSKGAVKKTNRKA</sequence>